<reference evidence="1 2" key="1">
    <citation type="journal article" date="2013" name="Genome Biol.">
        <title>The genome sequence of the most widely cultivated cacao type and its use to identify candidate genes regulating pod color.</title>
        <authorList>
            <person name="Motamayor J.C."/>
            <person name="Mockaitis K."/>
            <person name="Schmutz J."/>
            <person name="Haiminen N."/>
            <person name="Iii D.L."/>
            <person name="Cornejo O."/>
            <person name="Findley S.D."/>
            <person name="Zheng P."/>
            <person name="Utro F."/>
            <person name="Royaert S."/>
            <person name="Saski C."/>
            <person name="Jenkins J."/>
            <person name="Podicheti R."/>
            <person name="Zhao M."/>
            <person name="Scheffler B.E."/>
            <person name="Stack J.C."/>
            <person name="Feltus F.A."/>
            <person name="Mustiga G.M."/>
            <person name="Amores F."/>
            <person name="Phillips W."/>
            <person name="Marelli J.P."/>
            <person name="May G.D."/>
            <person name="Shapiro H."/>
            <person name="Ma J."/>
            <person name="Bustamante C.D."/>
            <person name="Schnell R.J."/>
            <person name="Main D."/>
            <person name="Gilbert D."/>
            <person name="Parida L."/>
            <person name="Kuhn D.N."/>
        </authorList>
    </citation>
    <scope>NUCLEOTIDE SEQUENCE [LARGE SCALE GENOMIC DNA]</scope>
    <source>
        <strain evidence="2">cv. Matina 1-6</strain>
    </source>
</reference>
<gene>
    <name evidence="1" type="ORF">TCM_039356</name>
</gene>
<dbReference type="Proteomes" id="UP000026915">
    <property type="component" value="Chromosome 9"/>
</dbReference>
<dbReference type="EMBL" id="CM001887">
    <property type="protein sequence ID" value="EOY31985.1"/>
    <property type="molecule type" value="Genomic_DNA"/>
</dbReference>
<keyword evidence="2" id="KW-1185">Reference proteome</keyword>
<dbReference type="Gramene" id="EOY31985">
    <property type="protein sequence ID" value="EOY31985"/>
    <property type="gene ID" value="TCM_039356"/>
</dbReference>
<dbReference type="HOGENOM" id="CLU_1285294_0_0_1"/>
<accession>A0A061GQ48</accession>
<evidence type="ECO:0000313" key="2">
    <source>
        <dbReference type="Proteomes" id="UP000026915"/>
    </source>
</evidence>
<name>A0A061GQ48_THECC</name>
<evidence type="ECO:0000313" key="1">
    <source>
        <dbReference type="EMBL" id="EOY31985.1"/>
    </source>
</evidence>
<dbReference type="InParanoid" id="A0A061GQ48"/>
<sequence>MLSLTTLVRTPISNTAIGSNSMLQARDKKLSLRLSTLTHPDQQILLHPFRGRWAVVNAMKVWSIWEKICKDCLKDLLTDECNKAKMNTDGPDVDLLLMKALPHKYNEELSTQLEFDPKAWTGAIRGPNNIRTHIYEFGTRVPTLRLLALTITFEFACGLDTARPSLPLISKPEGYRQLVGNISTLMTSMSRINNLLEVITTRFLSLNVFGSSSSQ</sequence>
<organism evidence="1 2">
    <name type="scientific">Theobroma cacao</name>
    <name type="common">Cacao</name>
    <name type="synonym">Cocoa</name>
    <dbReference type="NCBI Taxonomy" id="3641"/>
    <lineage>
        <taxon>Eukaryota</taxon>
        <taxon>Viridiplantae</taxon>
        <taxon>Streptophyta</taxon>
        <taxon>Embryophyta</taxon>
        <taxon>Tracheophyta</taxon>
        <taxon>Spermatophyta</taxon>
        <taxon>Magnoliopsida</taxon>
        <taxon>eudicotyledons</taxon>
        <taxon>Gunneridae</taxon>
        <taxon>Pentapetalae</taxon>
        <taxon>rosids</taxon>
        <taxon>malvids</taxon>
        <taxon>Malvales</taxon>
        <taxon>Malvaceae</taxon>
        <taxon>Byttnerioideae</taxon>
        <taxon>Theobroma</taxon>
    </lineage>
</organism>
<proteinExistence type="predicted"/>
<protein>
    <submittedName>
        <fullName evidence="1">Uncharacterized protein</fullName>
    </submittedName>
</protein>
<dbReference type="AlphaFoldDB" id="A0A061GQ48"/>